<keyword evidence="3 6" id="KW-0812">Transmembrane</keyword>
<dbReference type="InterPro" id="IPR001123">
    <property type="entry name" value="LeuE-type"/>
</dbReference>
<name>A0A3Q9V2D9_9MICO</name>
<evidence type="ECO:0000256" key="2">
    <source>
        <dbReference type="ARBA" id="ARBA00022475"/>
    </source>
</evidence>
<dbReference type="EMBL" id="CP028137">
    <property type="protein sequence ID" value="AZZ53929.1"/>
    <property type="molecule type" value="Genomic_DNA"/>
</dbReference>
<dbReference type="GO" id="GO:0005886">
    <property type="term" value="C:plasma membrane"/>
    <property type="evidence" value="ECO:0007669"/>
    <property type="project" value="UniProtKB-SubCell"/>
</dbReference>
<comment type="subcellular location">
    <subcellularLocation>
        <location evidence="1">Cell membrane</location>
        <topology evidence="1">Multi-pass membrane protein</topology>
    </subcellularLocation>
</comment>
<feature type="transmembrane region" description="Helical" evidence="6">
    <location>
        <begin position="53"/>
        <end position="77"/>
    </location>
</feature>
<evidence type="ECO:0000313" key="8">
    <source>
        <dbReference type="Proteomes" id="UP000285317"/>
    </source>
</evidence>
<keyword evidence="5 6" id="KW-0472">Membrane</keyword>
<accession>A0A3Q9V2D9</accession>
<organism evidence="7 8">
    <name type="scientific">Rathayibacter festucae DSM 15932</name>
    <dbReference type="NCBI Taxonomy" id="1328866"/>
    <lineage>
        <taxon>Bacteria</taxon>
        <taxon>Bacillati</taxon>
        <taxon>Actinomycetota</taxon>
        <taxon>Actinomycetes</taxon>
        <taxon>Micrococcales</taxon>
        <taxon>Microbacteriaceae</taxon>
        <taxon>Rathayibacter</taxon>
    </lineage>
</organism>
<proteinExistence type="predicted"/>
<feature type="transmembrane region" description="Helical" evidence="6">
    <location>
        <begin position="161"/>
        <end position="185"/>
    </location>
</feature>
<evidence type="ECO:0000256" key="5">
    <source>
        <dbReference type="ARBA" id="ARBA00023136"/>
    </source>
</evidence>
<evidence type="ECO:0000256" key="4">
    <source>
        <dbReference type="ARBA" id="ARBA00022989"/>
    </source>
</evidence>
<evidence type="ECO:0000256" key="3">
    <source>
        <dbReference type="ARBA" id="ARBA00022692"/>
    </source>
</evidence>
<keyword evidence="4 6" id="KW-1133">Transmembrane helix</keyword>
<dbReference type="AlphaFoldDB" id="A0A3Q9V2D9"/>
<evidence type="ECO:0000256" key="6">
    <source>
        <dbReference type="SAM" id="Phobius"/>
    </source>
</evidence>
<dbReference type="PANTHER" id="PTHR30086:SF20">
    <property type="entry name" value="ARGININE EXPORTER PROTEIN ARGO-RELATED"/>
    <property type="match status" value="1"/>
</dbReference>
<evidence type="ECO:0000313" key="7">
    <source>
        <dbReference type="EMBL" id="AZZ53929.1"/>
    </source>
</evidence>
<dbReference type="PANTHER" id="PTHR30086">
    <property type="entry name" value="ARGININE EXPORTER PROTEIN ARGO"/>
    <property type="match status" value="1"/>
</dbReference>
<gene>
    <name evidence="7" type="ORF">C1I64_19100</name>
</gene>
<feature type="transmembrane region" description="Helical" evidence="6">
    <location>
        <begin position="83"/>
        <end position="102"/>
    </location>
</feature>
<dbReference type="Pfam" id="PF01810">
    <property type="entry name" value="LysE"/>
    <property type="match status" value="1"/>
</dbReference>
<feature type="transmembrane region" description="Helical" evidence="6">
    <location>
        <begin position="20"/>
        <end position="41"/>
    </location>
</feature>
<sequence>MSWSTGAVAPSVGVVSPLLAAVSGLGFGLSLIIAIGAQNAFVLRQGLRREHVLAVVAICALADAALIILGIAGIGAVLESAPWLLVVIRWGGIVFLLAYAVLAARRALRPGTLEGDPAGASTSLRTAIGTCLALTLLNPHVYLDTVVLLGSVANTHGDERWWFGAGAALGSVLWFTALGFGARALRPLFRSRTAWRVLDGAVAVVMVVLAVSLALSS</sequence>
<dbReference type="GO" id="GO:0015171">
    <property type="term" value="F:amino acid transmembrane transporter activity"/>
    <property type="evidence" value="ECO:0007669"/>
    <property type="project" value="TreeGrafter"/>
</dbReference>
<dbReference type="Proteomes" id="UP000285317">
    <property type="component" value="Chromosome"/>
</dbReference>
<evidence type="ECO:0000256" key="1">
    <source>
        <dbReference type="ARBA" id="ARBA00004651"/>
    </source>
</evidence>
<protein>
    <submittedName>
        <fullName evidence="7">Amino acid transporter</fullName>
    </submittedName>
</protein>
<feature type="transmembrane region" description="Helical" evidence="6">
    <location>
        <begin position="197"/>
        <end position="215"/>
    </location>
</feature>
<dbReference type="KEGG" id="rfs:C1I64_19100"/>
<reference evidence="7 8" key="1">
    <citation type="submission" date="2018-03" db="EMBL/GenBank/DDBJ databases">
        <title>Bacteriophage NCPPB3778 and a type I-E CRISPR drive the evolution of the US Biological Select Agent, Rathayibacter toxicus.</title>
        <authorList>
            <person name="Davis E.W.II."/>
            <person name="Tabima J.F."/>
            <person name="Weisberg A.J."/>
            <person name="Dantas Lopes L."/>
            <person name="Wiseman M.S."/>
            <person name="Wiseman M.S."/>
            <person name="Pupko T."/>
            <person name="Belcher M.S."/>
            <person name="Sechler A.J."/>
            <person name="Tancos M.A."/>
            <person name="Schroeder B.K."/>
            <person name="Murray T.D."/>
            <person name="Luster D.G."/>
            <person name="Schneider W.L."/>
            <person name="Rogers E."/>
            <person name="Andreote F.D."/>
            <person name="Grunwald N.J."/>
            <person name="Putnam M.L."/>
            <person name="Chang J.H."/>
        </authorList>
    </citation>
    <scope>NUCLEOTIDE SEQUENCE [LARGE SCALE GENOMIC DNA]</scope>
    <source>
        <strain evidence="7 8">DSM 15932</strain>
    </source>
</reference>
<keyword evidence="2" id="KW-1003">Cell membrane</keyword>
<feature type="transmembrane region" description="Helical" evidence="6">
    <location>
        <begin position="123"/>
        <end position="141"/>
    </location>
</feature>